<name>A0A9P5PB95_9AGAR</name>
<dbReference type="AlphaFoldDB" id="A0A9P5PB95"/>
<keyword evidence="2" id="KW-1185">Reference proteome</keyword>
<sequence length="201" mass="22292">MAITSKTFYATSCVKIFHIVLKSDSVPATLPLVTAYDLSSFQLGDEAIARVSEKQDKRQVEEIRVLVLVLQLYNSNDSVLHDLGEVNMDFFIRPFKRYNGSRTPTPQSHPSRPSFDLRTQGIKSIIHQAPDLFRKREHGMVERVDGRSAGTFERLLGDSVSCGKNGKAGPGPVNCHGGRLLSILQPPPSRVKSCRHSSFQG</sequence>
<organism evidence="1 2">
    <name type="scientific">Rhodocollybia butyracea</name>
    <dbReference type="NCBI Taxonomy" id="206335"/>
    <lineage>
        <taxon>Eukaryota</taxon>
        <taxon>Fungi</taxon>
        <taxon>Dikarya</taxon>
        <taxon>Basidiomycota</taxon>
        <taxon>Agaricomycotina</taxon>
        <taxon>Agaricomycetes</taxon>
        <taxon>Agaricomycetidae</taxon>
        <taxon>Agaricales</taxon>
        <taxon>Marasmiineae</taxon>
        <taxon>Omphalotaceae</taxon>
        <taxon>Rhodocollybia</taxon>
    </lineage>
</organism>
<proteinExistence type="predicted"/>
<accession>A0A9P5PB95</accession>
<protein>
    <submittedName>
        <fullName evidence="1">Uncharacterized protein</fullName>
    </submittedName>
</protein>
<dbReference type="Proteomes" id="UP000772434">
    <property type="component" value="Unassembled WGS sequence"/>
</dbReference>
<evidence type="ECO:0000313" key="2">
    <source>
        <dbReference type="Proteomes" id="UP000772434"/>
    </source>
</evidence>
<dbReference type="OrthoDB" id="2104739at2759"/>
<dbReference type="EMBL" id="JADNRY010000255">
    <property type="protein sequence ID" value="KAF9060204.1"/>
    <property type="molecule type" value="Genomic_DNA"/>
</dbReference>
<evidence type="ECO:0000313" key="1">
    <source>
        <dbReference type="EMBL" id="KAF9060204.1"/>
    </source>
</evidence>
<comment type="caution">
    <text evidence="1">The sequence shown here is derived from an EMBL/GenBank/DDBJ whole genome shotgun (WGS) entry which is preliminary data.</text>
</comment>
<gene>
    <name evidence="1" type="ORF">BDP27DRAFT_1494557</name>
</gene>
<reference evidence="1" key="1">
    <citation type="submission" date="2020-11" db="EMBL/GenBank/DDBJ databases">
        <authorList>
            <consortium name="DOE Joint Genome Institute"/>
            <person name="Ahrendt S."/>
            <person name="Riley R."/>
            <person name="Andreopoulos W."/>
            <person name="Labutti K."/>
            <person name="Pangilinan J."/>
            <person name="Ruiz-Duenas F.J."/>
            <person name="Barrasa J.M."/>
            <person name="Sanchez-Garcia M."/>
            <person name="Camarero S."/>
            <person name="Miyauchi S."/>
            <person name="Serrano A."/>
            <person name="Linde D."/>
            <person name="Babiker R."/>
            <person name="Drula E."/>
            <person name="Ayuso-Fernandez I."/>
            <person name="Pacheco R."/>
            <person name="Padilla G."/>
            <person name="Ferreira P."/>
            <person name="Barriuso J."/>
            <person name="Kellner H."/>
            <person name="Castanera R."/>
            <person name="Alfaro M."/>
            <person name="Ramirez L."/>
            <person name="Pisabarro A.G."/>
            <person name="Kuo A."/>
            <person name="Tritt A."/>
            <person name="Lipzen A."/>
            <person name="He G."/>
            <person name="Yan M."/>
            <person name="Ng V."/>
            <person name="Cullen D."/>
            <person name="Martin F."/>
            <person name="Rosso M.-N."/>
            <person name="Henrissat B."/>
            <person name="Hibbett D."/>
            <person name="Martinez A.T."/>
            <person name="Grigoriev I.V."/>
        </authorList>
    </citation>
    <scope>NUCLEOTIDE SEQUENCE</scope>
    <source>
        <strain evidence="1">AH 40177</strain>
    </source>
</reference>